<feature type="compositionally biased region" description="Pro residues" evidence="1">
    <location>
        <begin position="162"/>
        <end position="171"/>
    </location>
</feature>
<dbReference type="Proteomes" id="UP000299102">
    <property type="component" value="Unassembled WGS sequence"/>
</dbReference>
<keyword evidence="3" id="KW-1185">Reference proteome</keyword>
<evidence type="ECO:0000256" key="1">
    <source>
        <dbReference type="SAM" id="MobiDB-lite"/>
    </source>
</evidence>
<evidence type="ECO:0000313" key="3">
    <source>
        <dbReference type="Proteomes" id="UP000299102"/>
    </source>
</evidence>
<gene>
    <name evidence="2" type="ORF">EVAR_66108_1</name>
</gene>
<reference evidence="2 3" key="1">
    <citation type="journal article" date="2019" name="Commun. Biol.">
        <title>The bagworm genome reveals a unique fibroin gene that provides high tensile strength.</title>
        <authorList>
            <person name="Kono N."/>
            <person name="Nakamura H."/>
            <person name="Ohtoshi R."/>
            <person name="Tomita M."/>
            <person name="Numata K."/>
            <person name="Arakawa K."/>
        </authorList>
    </citation>
    <scope>NUCLEOTIDE SEQUENCE [LARGE SCALE GENOMIC DNA]</scope>
</reference>
<accession>A0A4C2A5V3</accession>
<sequence>MHLGKRNGFVVKCSNVPAMRTAGGVSAARTDAGRRGPPRVPVGGPRAAYSMRAFAGLADRPDTKLDCRHQSHLDRKPPSEFTPLKRIEIAHTKDIFYPMVGSDTARSSRSKILQGRKLDTFGLLCDSISSFAELVYATPADVRLVREIQPHNERTIGVSPPNGGPATPPATGPQAYFSADHSTS</sequence>
<feature type="region of interest" description="Disordered" evidence="1">
    <location>
        <begin position="152"/>
        <end position="184"/>
    </location>
</feature>
<proteinExistence type="predicted"/>
<dbReference type="EMBL" id="BGZK01002730">
    <property type="protein sequence ID" value="GBP96076.1"/>
    <property type="molecule type" value="Genomic_DNA"/>
</dbReference>
<dbReference type="AlphaFoldDB" id="A0A4C2A5V3"/>
<organism evidence="2 3">
    <name type="scientific">Eumeta variegata</name>
    <name type="common">Bagworm moth</name>
    <name type="synonym">Eumeta japonica</name>
    <dbReference type="NCBI Taxonomy" id="151549"/>
    <lineage>
        <taxon>Eukaryota</taxon>
        <taxon>Metazoa</taxon>
        <taxon>Ecdysozoa</taxon>
        <taxon>Arthropoda</taxon>
        <taxon>Hexapoda</taxon>
        <taxon>Insecta</taxon>
        <taxon>Pterygota</taxon>
        <taxon>Neoptera</taxon>
        <taxon>Endopterygota</taxon>
        <taxon>Lepidoptera</taxon>
        <taxon>Glossata</taxon>
        <taxon>Ditrysia</taxon>
        <taxon>Tineoidea</taxon>
        <taxon>Psychidae</taxon>
        <taxon>Oiketicinae</taxon>
        <taxon>Eumeta</taxon>
    </lineage>
</organism>
<evidence type="ECO:0000313" key="2">
    <source>
        <dbReference type="EMBL" id="GBP96076.1"/>
    </source>
</evidence>
<comment type="caution">
    <text evidence="2">The sequence shown here is derived from an EMBL/GenBank/DDBJ whole genome shotgun (WGS) entry which is preliminary data.</text>
</comment>
<name>A0A4C2A5V3_EUMVA</name>
<protein>
    <submittedName>
        <fullName evidence="2">Uncharacterized protein</fullName>
    </submittedName>
</protein>
<feature type="region of interest" description="Disordered" evidence="1">
    <location>
        <begin position="24"/>
        <end position="45"/>
    </location>
</feature>